<dbReference type="SUPFAM" id="SSF51366">
    <property type="entry name" value="Ribulose-phoshate binding barrel"/>
    <property type="match status" value="1"/>
</dbReference>
<protein>
    <recommendedName>
        <fullName evidence="5 10">N-(5'-phosphoribosyl)anthranilate isomerase</fullName>
        <shortName evidence="10">PRAI</shortName>
        <ecNumber evidence="4 10">5.3.1.24</ecNumber>
    </recommendedName>
</protein>
<dbReference type="InterPro" id="IPR011060">
    <property type="entry name" value="RibuloseP-bd_barrel"/>
</dbReference>
<keyword evidence="6 10" id="KW-0028">Amino-acid biosynthesis</keyword>
<dbReference type="HAMAP" id="MF_00135">
    <property type="entry name" value="PRAI"/>
    <property type="match status" value="1"/>
</dbReference>
<comment type="pathway">
    <text evidence="2 10">Amino-acid biosynthesis; L-tryptophan biosynthesis; L-tryptophan from chorismate: step 3/5.</text>
</comment>
<evidence type="ECO:0000259" key="11">
    <source>
        <dbReference type="Pfam" id="PF00697"/>
    </source>
</evidence>
<dbReference type="Proteomes" id="UP000078390">
    <property type="component" value="Unassembled WGS sequence"/>
</dbReference>
<sequence length="206" mass="22507">MESKVRIKICGITNLEDALLAIELGASALGFIFYPRSPRYIEPEAARKIISQLPPFVTTVGVFVNESEDFIRKVLSEVGLDLVQLHGDESPDLCARFFPKAIKALRVRSLEDLKAISAYKGKIRAVLLDTYVKGIPGGTGQTFNWELAKKAKKFGIPVILAGGLRPENIKEALQTVRPFAVDISSGVEASPGKKDPEKLRALFAAI</sequence>
<comment type="similarity">
    <text evidence="3 10">Belongs to the TrpF family.</text>
</comment>
<dbReference type="RefSeq" id="WP_068669744.1">
    <property type="nucleotide sequence ID" value="NZ_LWLG01000004.1"/>
</dbReference>
<keyword evidence="8 10" id="KW-0057">Aromatic amino acid biosynthesis</keyword>
<dbReference type="GO" id="GO:0004640">
    <property type="term" value="F:phosphoribosylanthranilate isomerase activity"/>
    <property type="evidence" value="ECO:0007669"/>
    <property type="project" value="UniProtKB-UniRule"/>
</dbReference>
<dbReference type="PATRIC" id="fig|999894.6.peg.895"/>
<keyword evidence="7 10" id="KW-0822">Tryptophan biosynthesis</keyword>
<dbReference type="FunFam" id="3.20.20.70:FF:000075">
    <property type="entry name" value="Tryptophan biosynthesis protein TRP1"/>
    <property type="match status" value="1"/>
</dbReference>
<evidence type="ECO:0000313" key="12">
    <source>
        <dbReference type="EMBL" id="OAQ20973.1"/>
    </source>
</evidence>
<dbReference type="Gene3D" id="3.20.20.70">
    <property type="entry name" value="Aldolase class I"/>
    <property type="match status" value="1"/>
</dbReference>
<evidence type="ECO:0000256" key="3">
    <source>
        <dbReference type="ARBA" id="ARBA00007571"/>
    </source>
</evidence>
<evidence type="ECO:0000256" key="5">
    <source>
        <dbReference type="ARBA" id="ARBA00022272"/>
    </source>
</evidence>
<evidence type="ECO:0000256" key="6">
    <source>
        <dbReference type="ARBA" id="ARBA00022605"/>
    </source>
</evidence>
<name>A0A179D4S6_9BACT</name>
<dbReference type="GO" id="GO:0000162">
    <property type="term" value="P:L-tryptophan biosynthetic process"/>
    <property type="evidence" value="ECO:0007669"/>
    <property type="project" value="UniProtKB-UniRule"/>
</dbReference>
<organism evidence="12 13">
    <name type="scientific">Thermosulfurimonas dismutans</name>
    <dbReference type="NCBI Taxonomy" id="999894"/>
    <lineage>
        <taxon>Bacteria</taxon>
        <taxon>Pseudomonadati</taxon>
        <taxon>Thermodesulfobacteriota</taxon>
        <taxon>Thermodesulfobacteria</taxon>
        <taxon>Thermodesulfobacteriales</taxon>
        <taxon>Thermodesulfobacteriaceae</taxon>
        <taxon>Thermosulfurimonas</taxon>
    </lineage>
</organism>
<dbReference type="InterPro" id="IPR001240">
    <property type="entry name" value="PRAI_dom"/>
</dbReference>
<dbReference type="EC" id="5.3.1.24" evidence="4 10"/>
<keyword evidence="13" id="KW-1185">Reference proteome</keyword>
<dbReference type="InterPro" id="IPR013785">
    <property type="entry name" value="Aldolase_TIM"/>
</dbReference>
<evidence type="ECO:0000313" key="13">
    <source>
        <dbReference type="Proteomes" id="UP000078390"/>
    </source>
</evidence>
<dbReference type="InterPro" id="IPR044643">
    <property type="entry name" value="TrpF_fam"/>
</dbReference>
<evidence type="ECO:0000256" key="8">
    <source>
        <dbReference type="ARBA" id="ARBA00023141"/>
    </source>
</evidence>
<accession>A0A179D4S6</accession>
<evidence type="ECO:0000256" key="7">
    <source>
        <dbReference type="ARBA" id="ARBA00022822"/>
    </source>
</evidence>
<gene>
    <name evidence="10" type="primary">trpF</name>
    <name evidence="12" type="ORF">TDIS_0899</name>
</gene>
<dbReference type="CDD" id="cd00405">
    <property type="entry name" value="PRAI"/>
    <property type="match status" value="1"/>
</dbReference>
<evidence type="ECO:0000256" key="4">
    <source>
        <dbReference type="ARBA" id="ARBA00012572"/>
    </source>
</evidence>
<dbReference type="NCBIfam" id="NF002298">
    <property type="entry name" value="PRK01222.1-4"/>
    <property type="match status" value="1"/>
</dbReference>
<dbReference type="EMBL" id="LWLG01000004">
    <property type="protein sequence ID" value="OAQ20973.1"/>
    <property type="molecule type" value="Genomic_DNA"/>
</dbReference>
<evidence type="ECO:0000256" key="2">
    <source>
        <dbReference type="ARBA" id="ARBA00004664"/>
    </source>
</evidence>
<dbReference type="STRING" id="999894.TDIS_0899"/>
<comment type="caution">
    <text evidence="12">The sequence shown here is derived from an EMBL/GenBank/DDBJ whole genome shotgun (WGS) entry which is preliminary data.</text>
</comment>
<feature type="domain" description="N-(5'phosphoribosyl) anthranilate isomerase (PRAI)" evidence="11">
    <location>
        <begin position="7"/>
        <end position="203"/>
    </location>
</feature>
<evidence type="ECO:0000256" key="1">
    <source>
        <dbReference type="ARBA" id="ARBA00001164"/>
    </source>
</evidence>
<evidence type="ECO:0000256" key="9">
    <source>
        <dbReference type="ARBA" id="ARBA00023235"/>
    </source>
</evidence>
<reference evidence="12 13" key="1">
    <citation type="submission" date="2016-04" db="EMBL/GenBank/DDBJ databases">
        <title>Genome analysis of Thermosulfurimonas dismutans, the first thermophilic sulfur-disproportionating bacterium of the phylum Thermodesulfobacteria.</title>
        <authorList>
            <person name="Mardanov A.V."/>
            <person name="Beletsky A.V."/>
            <person name="Kadnikov V.V."/>
            <person name="Slobodkin A.I."/>
            <person name="Ravin N.V."/>
        </authorList>
    </citation>
    <scope>NUCLEOTIDE SEQUENCE [LARGE SCALE GENOMIC DNA]</scope>
    <source>
        <strain evidence="12 13">S95</strain>
    </source>
</reference>
<proteinExistence type="inferred from homology"/>
<keyword evidence="9 10" id="KW-0413">Isomerase</keyword>
<dbReference type="PANTHER" id="PTHR42894">
    <property type="entry name" value="N-(5'-PHOSPHORIBOSYL)ANTHRANILATE ISOMERASE"/>
    <property type="match status" value="1"/>
</dbReference>
<dbReference type="OrthoDB" id="9786954at2"/>
<dbReference type="PANTHER" id="PTHR42894:SF1">
    <property type="entry name" value="N-(5'-PHOSPHORIBOSYL)ANTHRANILATE ISOMERASE"/>
    <property type="match status" value="1"/>
</dbReference>
<dbReference type="UniPathway" id="UPA00035">
    <property type="reaction ID" value="UER00042"/>
</dbReference>
<dbReference type="Pfam" id="PF00697">
    <property type="entry name" value="PRAI"/>
    <property type="match status" value="1"/>
</dbReference>
<evidence type="ECO:0000256" key="10">
    <source>
        <dbReference type="HAMAP-Rule" id="MF_00135"/>
    </source>
</evidence>
<comment type="catalytic activity">
    <reaction evidence="1 10">
        <text>N-(5-phospho-beta-D-ribosyl)anthranilate = 1-(2-carboxyphenylamino)-1-deoxy-D-ribulose 5-phosphate</text>
        <dbReference type="Rhea" id="RHEA:21540"/>
        <dbReference type="ChEBI" id="CHEBI:18277"/>
        <dbReference type="ChEBI" id="CHEBI:58613"/>
        <dbReference type="EC" id="5.3.1.24"/>
    </reaction>
</comment>
<dbReference type="AlphaFoldDB" id="A0A179D4S6"/>